<protein>
    <submittedName>
        <fullName evidence="6">Agmatinase</fullName>
    </submittedName>
</protein>
<evidence type="ECO:0000256" key="1">
    <source>
        <dbReference type="ARBA" id="ARBA00009227"/>
    </source>
</evidence>
<feature type="binding site" evidence="4">
    <location>
        <position position="121"/>
    </location>
    <ligand>
        <name>Mn(2+)</name>
        <dbReference type="ChEBI" id="CHEBI:29035"/>
        <label>1</label>
    </ligand>
</feature>
<dbReference type="PIRSF" id="PIRSF036979">
    <property type="entry name" value="Arginase"/>
    <property type="match status" value="1"/>
</dbReference>
<dbReference type="Gene3D" id="3.40.800.10">
    <property type="entry name" value="Ureohydrolase domain"/>
    <property type="match status" value="1"/>
</dbReference>
<gene>
    <name evidence="6" type="ORF">ENG67_02435</name>
</gene>
<evidence type="ECO:0000256" key="5">
    <source>
        <dbReference type="RuleBase" id="RU003684"/>
    </source>
</evidence>
<proteinExistence type="inferred from homology"/>
<dbReference type="PROSITE" id="PS01053">
    <property type="entry name" value="ARGINASE_1"/>
    <property type="match status" value="1"/>
</dbReference>
<dbReference type="AlphaFoldDB" id="A0A7C1BFR8"/>
<comment type="cofactor">
    <cofactor evidence="4">
        <name>Mn(2+)</name>
        <dbReference type="ChEBI" id="CHEBI:29035"/>
    </cofactor>
    <text evidence="4">Binds 2 manganese ions per subunit.</text>
</comment>
<dbReference type="PROSITE" id="PS51409">
    <property type="entry name" value="ARGINASE_2"/>
    <property type="match status" value="1"/>
</dbReference>
<dbReference type="Proteomes" id="UP000885931">
    <property type="component" value="Unassembled WGS sequence"/>
</dbReference>
<feature type="binding site" evidence="4">
    <location>
        <position position="119"/>
    </location>
    <ligand>
        <name>Mn(2+)</name>
        <dbReference type="ChEBI" id="CHEBI:29035"/>
        <label>1</label>
    </ligand>
</feature>
<dbReference type="PANTHER" id="PTHR11358">
    <property type="entry name" value="ARGINASE/AGMATINASE"/>
    <property type="match status" value="1"/>
</dbReference>
<name>A0A7C1BFR8_UNCW3</name>
<feature type="binding site" evidence="4">
    <location>
        <position position="117"/>
    </location>
    <ligand>
        <name>Mn(2+)</name>
        <dbReference type="ChEBI" id="CHEBI:29035"/>
        <label>1</label>
    </ligand>
</feature>
<reference evidence="6" key="1">
    <citation type="journal article" date="2020" name="mSystems">
        <title>Genome- and Community-Level Interaction Insights into Carbon Utilization and Element Cycling Functions of Hydrothermarchaeota in Hydrothermal Sediment.</title>
        <authorList>
            <person name="Zhou Z."/>
            <person name="Liu Y."/>
            <person name="Xu W."/>
            <person name="Pan J."/>
            <person name="Luo Z.H."/>
            <person name="Li M."/>
        </authorList>
    </citation>
    <scope>NUCLEOTIDE SEQUENCE [LARGE SCALE GENOMIC DNA]</scope>
    <source>
        <strain evidence="6">HyVt-237</strain>
    </source>
</reference>
<organism evidence="6">
    <name type="scientific">candidate division WOR-3 bacterium</name>
    <dbReference type="NCBI Taxonomy" id="2052148"/>
    <lineage>
        <taxon>Bacteria</taxon>
        <taxon>Bacteria division WOR-3</taxon>
    </lineage>
</organism>
<evidence type="ECO:0000256" key="4">
    <source>
        <dbReference type="PIRSR" id="PIRSR036979-1"/>
    </source>
</evidence>
<dbReference type="GO" id="GO:0033389">
    <property type="term" value="P:putrescine biosynthetic process from arginine, via agmatine"/>
    <property type="evidence" value="ECO:0007669"/>
    <property type="project" value="TreeGrafter"/>
</dbReference>
<comment type="similarity">
    <text evidence="1">Belongs to the arginase family. Agmatinase subfamily.</text>
</comment>
<keyword evidence="2 4" id="KW-0479">Metal-binding</keyword>
<dbReference type="InterPro" id="IPR006035">
    <property type="entry name" value="Ureohydrolase"/>
</dbReference>
<evidence type="ECO:0000256" key="2">
    <source>
        <dbReference type="ARBA" id="ARBA00022723"/>
    </source>
</evidence>
<evidence type="ECO:0000256" key="3">
    <source>
        <dbReference type="ARBA" id="ARBA00022801"/>
    </source>
</evidence>
<dbReference type="InterPro" id="IPR023696">
    <property type="entry name" value="Ureohydrolase_dom_sf"/>
</dbReference>
<dbReference type="EMBL" id="DRBW01000091">
    <property type="protein sequence ID" value="HDM90048.1"/>
    <property type="molecule type" value="Genomic_DNA"/>
</dbReference>
<feature type="binding site" evidence="4">
    <location>
        <position position="94"/>
    </location>
    <ligand>
        <name>Mn(2+)</name>
        <dbReference type="ChEBI" id="CHEBI:29035"/>
        <label>1</label>
    </ligand>
</feature>
<accession>A0A7C1BFR8</accession>
<comment type="caution">
    <text evidence="6">The sequence shown here is derived from an EMBL/GenBank/DDBJ whole genome shotgun (WGS) entry which is preliminary data.</text>
</comment>
<dbReference type="InterPro" id="IPR020855">
    <property type="entry name" value="Ureohydrolase_Mn_BS"/>
</dbReference>
<dbReference type="PANTHER" id="PTHR11358:SF26">
    <property type="entry name" value="GUANIDINO ACID HYDROLASE, MITOCHONDRIAL"/>
    <property type="match status" value="1"/>
</dbReference>
<feature type="binding site" evidence="4">
    <location>
        <position position="193"/>
    </location>
    <ligand>
        <name>Mn(2+)</name>
        <dbReference type="ChEBI" id="CHEBI:29035"/>
        <label>1</label>
    </ligand>
</feature>
<evidence type="ECO:0000313" key="6">
    <source>
        <dbReference type="EMBL" id="HDM90048.1"/>
    </source>
</evidence>
<keyword evidence="3 5" id="KW-0378">Hydrolase</keyword>
<dbReference type="GO" id="GO:0046872">
    <property type="term" value="F:metal ion binding"/>
    <property type="evidence" value="ECO:0007669"/>
    <property type="project" value="UniProtKB-KW"/>
</dbReference>
<dbReference type="Pfam" id="PF00491">
    <property type="entry name" value="Arginase"/>
    <property type="match status" value="1"/>
</dbReference>
<sequence>MNSKDKPIVFGVPFEGKGNFFRGTSLGPQKIRWALESIEFYSLYQQALMPRYIDVGDLYPESDSEPEEALKKIEAAIDRVLDGGYPFLALGGDHLITYPLVKSAGKIWNDIHILHIDAHLDRRDSFEGRYFSHATVIRRLEELFGENKICSFGYRSKGPEEKEPACGEPFRVLEPLMAQIEKWKGKPIYLTLDLDVLNPAEFPAVTNPEPGGISFMELLEVIKLLRGKIIGADLVEFNPLAAPGNHSAVTAAVLMREILIALSAK</sequence>
<dbReference type="GO" id="GO:0008783">
    <property type="term" value="F:agmatinase activity"/>
    <property type="evidence" value="ECO:0007669"/>
    <property type="project" value="TreeGrafter"/>
</dbReference>
<keyword evidence="4" id="KW-0464">Manganese</keyword>
<dbReference type="SUPFAM" id="SSF52768">
    <property type="entry name" value="Arginase/deacetylase"/>
    <property type="match status" value="1"/>
</dbReference>
<feature type="binding site" evidence="4">
    <location>
        <position position="195"/>
    </location>
    <ligand>
        <name>Mn(2+)</name>
        <dbReference type="ChEBI" id="CHEBI:29035"/>
        <label>1</label>
    </ligand>
</feature>